<dbReference type="Gene3D" id="3.40.50.150">
    <property type="entry name" value="Vaccinia Virus protein VP39"/>
    <property type="match status" value="1"/>
</dbReference>
<dbReference type="OrthoDB" id="416496at2759"/>
<evidence type="ECO:0000313" key="2">
    <source>
        <dbReference type="EnsemblMetazoa" id="CLYHEMP025921.1"/>
    </source>
</evidence>
<dbReference type="CDD" id="cd02440">
    <property type="entry name" value="AdoMet_MTases"/>
    <property type="match status" value="1"/>
</dbReference>
<accession>A0A7M5XPY0</accession>
<feature type="domain" description="Methyltransferase type 11" evidence="1">
    <location>
        <begin position="129"/>
        <end position="225"/>
    </location>
</feature>
<name>A0A7M5XPY0_9CNID</name>
<evidence type="ECO:0000259" key="1">
    <source>
        <dbReference type="Pfam" id="PF08241"/>
    </source>
</evidence>
<sequence length="226" mass="25995">MSNLVISGLTTITTIQLFDGWDNISEILEDIRKIGCSLHDMLPENKFIRASFYTVGTVVLLRSIPFILRRTSFFTYYEKEMIYFHRSNNNKQILEMKEELLKELNEDADTLPKLHGEKLMILELNAGSGTNSVYYPEGSYLIATDSREDEKEKIENNFLLSDDNEDIKKLSLASYIHTIPEELAGVPDNSISCVISFHSLCNARKKQRALDEILRVLMPGGRFYFH</sequence>
<dbReference type="Pfam" id="PF08241">
    <property type="entry name" value="Methyltransf_11"/>
    <property type="match status" value="1"/>
</dbReference>
<dbReference type="EnsemblMetazoa" id="CLYHEMT025921.1">
    <property type="protein sequence ID" value="CLYHEMP025921.1"/>
    <property type="gene ID" value="CLYHEMG025921"/>
</dbReference>
<dbReference type="InterPro" id="IPR013216">
    <property type="entry name" value="Methyltransf_11"/>
</dbReference>
<proteinExistence type="predicted"/>
<dbReference type="AlphaFoldDB" id="A0A7M5XPY0"/>
<dbReference type="SUPFAM" id="SSF53335">
    <property type="entry name" value="S-adenosyl-L-methionine-dependent methyltransferases"/>
    <property type="match status" value="1"/>
</dbReference>
<dbReference type="PANTHER" id="PTHR45036">
    <property type="entry name" value="METHYLTRANSFERASE LIKE 7B"/>
    <property type="match status" value="1"/>
</dbReference>
<evidence type="ECO:0000313" key="3">
    <source>
        <dbReference type="Proteomes" id="UP000594262"/>
    </source>
</evidence>
<dbReference type="PANTHER" id="PTHR45036:SF1">
    <property type="entry name" value="METHYLTRANSFERASE LIKE 7A"/>
    <property type="match status" value="1"/>
</dbReference>
<dbReference type="GO" id="GO:0008757">
    <property type="term" value="F:S-adenosylmethionine-dependent methyltransferase activity"/>
    <property type="evidence" value="ECO:0007669"/>
    <property type="project" value="InterPro"/>
</dbReference>
<organism evidence="2 3">
    <name type="scientific">Clytia hemisphaerica</name>
    <dbReference type="NCBI Taxonomy" id="252671"/>
    <lineage>
        <taxon>Eukaryota</taxon>
        <taxon>Metazoa</taxon>
        <taxon>Cnidaria</taxon>
        <taxon>Hydrozoa</taxon>
        <taxon>Hydroidolina</taxon>
        <taxon>Leptothecata</taxon>
        <taxon>Obeliida</taxon>
        <taxon>Clytiidae</taxon>
        <taxon>Clytia</taxon>
    </lineage>
</organism>
<dbReference type="InterPro" id="IPR052356">
    <property type="entry name" value="Thiol_S-MT"/>
</dbReference>
<protein>
    <recommendedName>
        <fullName evidence="1">Methyltransferase type 11 domain-containing protein</fullName>
    </recommendedName>
</protein>
<reference evidence="2" key="1">
    <citation type="submission" date="2021-01" db="UniProtKB">
        <authorList>
            <consortium name="EnsemblMetazoa"/>
        </authorList>
    </citation>
    <scope>IDENTIFICATION</scope>
</reference>
<dbReference type="Proteomes" id="UP000594262">
    <property type="component" value="Unplaced"/>
</dbReference>
<dbReference type="InterPro" id="IPR029063">
    <property type="entry name" value="SAM-dependent_MTases_sf"/>
</dbReference>
<keyword evidence="3" id="KW-1185">Reference proteome</keyword>